<evidence type="ECO:0000256" key="2">
    <source>
        <dbReference type="SAM" id="SignalP"/>
    </source>
</evidence>
<dbReference type="Proteomes" id="UP000439903">
    <property type="component" value="Unassembled WGS sequence"/>
</dbReference>
<accession>A0A8H4AJZ1</accession>
<name>A0A8H4AJZ1_GIGMA</name>
<organism evidence="3 4">
    <name type="scientific">Gigaspora margarita</name>
    <dbReference type="NCBI Taxonomy" id="4874"/>
    <lineage>
        <taxon>Eukaryota</taxon>
        <taxon>Fungi</taxon>
        <taxon>Fungi incertae sedis</taxon>
        <taxon>Mucoromycota</taxon>
        <taxon>Glomeromycotina</taxon>
        <taxon>Glomeromycetes</taxon>
        <taxon>Diversisporales</taxon>
        <taxon>Gigasporaceae</taxon>
        <taxon>Gigaspora</taxon>
    </lineage>
</organism>
<keyword evidence="2" id="KW-0732">Signal</keyword>
<evidence type="ECO:0000256" key="1">
    <source>
        <dbReference type="SAM" id="MobiDB-lite"/>
    </source>
</evidence>
<proteinExistence type="predicted"/>
<evidence type="ECO:0000313" key="4">
    <source>
        <dbReference type="Proteomes" id="UP000439903"/>
    </source>
</evidence>
<feature type="compositionally biased region" description="Polar residues" evidence="1">
    <location>
        <begin position="97"/>
        <end position="116"/>
    </location>
</feature>
<feature type="chain" id="PRO_5034883922" evidence="2">
    <location>
        <begin position="21"/>
        <end position="123"/>
    </location>
</feature>
<comment type="caution">
    <text evidence="3">The sequence shown here is derived from an EMBL/GenBank/DDBJ whole genome shotgun (WGS) entry which is preliminary data.</text>
</comment>
<dbReference type="AlphaFoldDB" id="A0A8H4AJZ1"/>
<gene>
    <name evidence="3" type="ORF">F8M41_019432</name>
</gene>
<sequence length="123" mass="13645">MLSICHFLIILTLNQLIAMSKPKNEQLQEAKDSNLGVEEINKTLKPTLISIDDRNQYQPAQNVNKKGSTAKEAINKAFSGLQLDKDVHSELRGPHGSDNQQASGWTLGTDRSQQGDINLPYTE</sequence>
<keyword evidence="4" id="KW-1185">Reference proteome</keyword>
<feature type="compositionally biased region" description="Basic and acidic residues" evidence="1">
    <location>
        <begin position="85"/>
        <end position="95"/>
    </location>
</feature>
<feature type="signal peptide" evidence="2">
    <location>
        <begin position="1"/>
        <end position="20"/>
    </location>
</feature>
<dbReference type="OrthoDB" id="2405077at2759"/>
<evidence type="ECO:0000313" key="3">
    <source>
        <dbReference type="EMBL" id="KAF0504885.1"/>
    </source>
</evidence>
<feature type="region of interest" description="Disordered" evidence="1">
    <location>
        <begin position="85"/>
        <end position="123"/>
    </location>
</feature>
<protein>
    <submittedName>
        <fullName evidence="3">Uncharacterized protein</fullName>
    </submittedName>
</protein>
<dbReference type="EMBL" id="WTPW01000501">
    <property type="protein sequence ID" value="KAF0504885.1"/>
    <property type="molecule type" value="Genomic_DNA"/>
</dbReference>
<reference evidence="3 4" key="1">
    <citation type="journal article" date="2019" name="Environ. Microbiol.">
        <title>At the nexus of three kingdoms: the genome of the mycorrhizal fungus Gigaspora margarita provides insights into plant, endobacterial and fungal interactions.</title>
        <authorList>
            <person name="Venice F."/>
            <person name="Ghignone S."/>
            <person name="Salvioli di Fossalunga A."/>
            <person name="Amselem J."/>
            <person name="Novero M."/>
            <person name="Xianan X."/>
            <person name="Sedzielewska Toro K."/>
            <person name="Morin E."/>
            <person name="Lipzen A."/>
            <person name="Grigoriev I.V."/>
            <person name="Henrissat B."/>
            <person name="Martin F.M."/>
            <person name="Bonfante P."/>
        </authorList>
    </citation>
    <scope>NUCLEOTIDE SEQUENCE [LARGE SCALE GENOMIC DNA]</scope>
    <source>
        <strain evidence="3 4">BEG34</strain>
    </source>
</reference>